<dbReference type="STRING" id="307507.A0A2V0NXX2"/>
<dbReference type="CDD" id="cd07331">
    <property type="entry name" value="M48C_Oma1_like"/>
    <property type="match status" value="1"/>
</dbReference>
<dbReference type="InParanoid" id="A0A2V0NXX2"/>
<evidence type="ECO:0000256" key="5">
    <source>
        <dbReference type="ARBA" id="ARBA00023049"/>
    </source>
</evidence>
<dbReference type="GO" id="GO:0051603">
    <property type="term" value="P:proteolysis involved in protein catabolic process"/>
    <property type="evidence" value="ECO:0007669"/>
    <property type="project" value="TreeGrafter"/>
</dbReference>
<evidence type="ECO:0000313" key="9">
    <source>
        <dbReference type="Proteomes" id="UP000247498"/>
    </source>
</evidence>
<evidence type="ECO:0000259" key="7">
    <source>
        <dbReference type="Pfam" id="PF01435"/>
    </source>
</evidence>
<dbReference type="Proteomes" id="UP000247498">
    <property type="component" value="Unassembled WGS sequence"/>
</dbReference>
<sequence>MLRPLLAAARNAARCAIEQPGAAAAAEAPLWPVRHLWTDIRGYQHFEGRGPLISKGNVRRLLGGALLAGGAYYSSCVQEVPYTHRRRAIMFLSPSTELAMGQQLWEHTLREAREAGTLLPPDHSYSRLVASVGRRIAAVACDGEGGGYQEHMKHMDWEYAVINSPMVNAFVVPGGKVVVFTGLLRTMRTEDELAAVLAHESAHIMARHSAENTGRANAGVLALIVFNGLMNFRMPPGLLNVALLLPHSRAAENEADAIGLQLLARACYSPDANVRMLQRLADLERPSKGALLPDSPLLRTHPLSTERVERVRAALPEAYKAFQSRCSAVQDVWQDAARVLR</sequence>
<keyword evidence="3 6" id="KW-0378">Hydrolase</keyword>
<dbReference type="Pfam" id="PF01435">
    <property type="entry name" value="Peptidase_M48"/>
    <property type="match status" value="1"/>
</dbReference>
<accession>A0A2V0NXX2</accession>
<keyword evidence="1 6" id="KW-0645">Protease</keyword>
<organism evidence="8 9">
    <name type="scientific">Raphidocelis subcapitata</name>
    <dbReference type="NCBI Taxonomy" id="307507"/>
    <lineage>
        <taxon>Eukaryota</taxon>
        <taxon>Viridiplantae</taxon>
        <taxon>Chlorophyta</taxon>
        <taxon>core chlorophytes</taxon>
        <taxon>Chlorophyceae</taxon>
        <taxon>CS clade</taxon>
        <taxon>Sphaeropleales</taxon>
        <taxon>Selenastraceae</taxon>
        <taxon>Raphidocelis</taxon>
    </lineage>
</organism>
<feature type="domain" description="Peptidase M48" evidence="7">
    <location>
        <begin position="151"/>
        <end position="313"/>
    </location>
</feature>
<dbReference type="GO" id="GO:0046872">
    <property type="term" value="F:metal ion binding"/>
    <property type="evidence" value="ECO:0007669"/>
    <property type="project" value="UniProtKB-KW"/>
</dbReference>
<evidence type="ECO:0000256" key="1">
    <source>
        <dbReference type="ARBA" id="ARBA00022670"/>
    </source>
</evidence>
<name>A0A2V0NXX2_9CHLO</name>
<dbReference type="FunCoup" id="A0A2V0NXX2">
    <property type="interactions" value="582"/>
</dbReference>
<keyword evidence="9" id="KW-1185">Reference proteome</keyword>
<keyword evidence="2" id="KW-0479">Metal-binding</keyword>
<evidence type="ECO:0000256" key="3">
    <source>
        <dbReference type="ARBA" id="ARBA00022801"/>
    </source>
</evidence>
<dbReference type="PANTHER" id="PTHR22726:SF1">
    <property type="entry name" value="METALLOENDOPEPTIDASE OMA1, MITOCHONDRIAL"/>
    <property type="match status" value="1"/>
</dbReference>
<reference evidence="8 9" key="1">
    <citation type="journal article" date="2018" name="Sci. Rep.">
        <title>Raphidocelis subcapitata (=Pseudokirchneriella subcapitata) provides an insight into genome evolution and environmental adaptations in the Sphaeropleales.</title>
        <authorList>
            <person name="Suzuki S."/>
            <person name="Yamaguchi H."/>
            <person name="Nakajima N."/>
            <person name="Kawachi M."/>
        </authorList>
    </citation>
    <scope>NUCLEOTIDE SEQUENCE [LARGE SCALE GENOMIC DNA]</scope>
    <source>
        <strain evidence="8 9">NIES-35</strain>
    </source>
</reference>
<protein>
    <submittedName>
        <fullName evidence="8">M48 peptidase</fullName>
    </submittedName>
</protein>
<dbReference type="PANTHER" id="PTHR22726">
    <property type="entry name" value="METALLOENDOPEPTIDASE OMA1"/>
    <property type="match status" value="1"/>
</dbReference>
<gene>
    <name evidence="8" type="ORF">Rsub_04578</name>
</gene>
<dbReference type="EMBL" id="BDRX01000032">
    <property type="protein sequence ID" value="GBF92474.1"/>
    <property type="molecule type" value="Genomic_DNA"/>
</dbReference>
<dbReference type="GO" id="GO:0016020">
    <property type="term" value="C:membrane"/>
    <property type="evidence" value="ECO:0007669"/>
    <property type="project" value="TreeGrafter"/>
</dbReference>
<keyword evidence="5 6" id="KW-0482">Metalloprotease</keyword>
<comment type="cofactor">
    <cofactor evidence="6">
        <name>Zn(2+)</name>
        <dbReference type="ChEBI" id="CHEBI:29105"/>
    </cofactor>
    <text evidence="6">Binds 1 zinc ion per subunit.</text>
</comment>
<keyword evidence="4 6" id="KW-0862">Zinc</keyword>
<dbReference type="OrthoDB" id="7464992at2759"/>
<dbReference type="InterPro" id="IPR001915">
    <property type="entry name" value="Peptidase_M48"/>
</dbReference>
<proteinExistence type="inferred from homology"/>
<evidence type="ECO:0000256" key="6">
    <source>
        <dbReference type="RuleBase" id="RU003983"/>
    </source>
</evidence>
<comment type="caution">
    <text evidence="8">The sequence shown here is derived from an EMBL/GenBank/DDBJ whole genome shotgun (WGS) entry which is preliminary data.</text>
</comment>
<dbReference type="AlphaFoldDB" id="A0A2V0NXX2"/>
<comment type="similarity">
    <text evidence="6">Belongs to the peptidase M48 family.</text>
</comment>
<dbReference type="Gene3D" id="3.30.2010.10">
    <property type="entry name" value="Metalloproteases ('zincins'), catalytic domain"/>
    <property type="match status" value="1"/>
</dbReference>
<evidence type="ECO:0000256" key="4">
    <source>
        <dbReference type="ARBA" id="ARBA00022833"/>
    </source>
</evidence>
<dbReference type="GO" id="GO:0004222">
    <property type="term" value="F:metalloendopeptidase activity"/>
    <property type="evidence" value="ECO:0007669"/>
    <property type="project" value="InterPro"/>
</dbReference>
<evidence type="ECO:0000256" key="2">
    <source>
        <dbReference type="ARBA" id="ARBA00022723"/>
    </source>
</evidence>
<dbReference type="InterPro" id="IPR051156">
    <property type="entry name" value="Mito/Outer_Membr_Metalloprot"/>
</dbReference>
<evidence type="ECO:0000313" key="8">
    <source>
        <dbReference type="EMBL" id="GBF92474.1"/>
    </source>
</evidence>